<dbReference type="GO" id="GO:0005506">
    <property type="term" value="F:iron ion binding"/>
    <property type="evidence" value="ECO:0007669"/>
    <property type="project" value="InterPro"/>
</dbReference>
<dbReference type="GO" id="GO:0016705">
    <property type="term" value="F:oxidoreductase activity, acting on paired donors, with incorporation or reduction of molecular oxygen"/>
    <property type="evidence" value="ECO:0007669"/>
    <property type="project" value="InterPro"/>
</dbReference>
<dbReference type="PANTHER" id="PTHR46696">
    <property type="entry name" value="P450, PUTATIVE (EUROFUNG)-RELATED"/>
    <property type="match status" value="1"/>
</dbReference>
<evidence type="ECO:0000313" key="4">
    <source>
        <dbReference type="Proteomes" id="UP000199361"/>
    </source>
</evidence>
<dbReference type="Gene3D" id="1.10.630.10">
    <property type="entry name" value="Cytochrome P450"/>
    <property type="match status" value="1"/>
</dbReference>
<dbReference type="EMBL" id="FOHX01000002">
    <property type="protein sequence ID" value="SET15807.1"/>
    <property type="molecule type" value="Genomic_DNA"/>
</dbReference>
<dbReference type="RefSeq" id="WP_245774639.1">
    <property type="nucleotide sequence ID" value="NZ_FOHX01000002.1"/>
</dbReference>
<evidence type="ECO:0000256" key="2">
    <source>
        <dbReference type="SAM" id="MobiDB-lite"/>
    </source>
</evidence>
<dbReference type="STRING" id="568860.SAMN05421811_102221"/>
<sequence>MTLRYLPDAGKLYGPEWTSDPQSVYARLRGRHGPVAPVEIAPGVQAHLVIGYQAAVDVLTNAGGVWSKDSRPWQVRLPDTPGAGAALGMLAHRTNVLYSDGADHARYRKVMTDCYNMIQPHKLREMVIEVSDSLIRRFAATGSADLATEFARPIPLRVFNLLLGRPDADSAALISALYDMMEASGEAGARGTEAYYRYITELIEAKYADRGDDLTSWFIDHPVGLSRQEVLEALVVTLAAGFDPMASLISNTISRMVSDDRYYNSLSNGALSTYDALLEALRAEPPMANYGPYFTTRAVDFHGTWIQPAELVLVSYAAANTEPTHLPDELRSDGGAYLGFGAGAHRCPAADPATLIAMTAIERLTSHLSDLELTVPREELEWRPGPFIRSLAHLPVRFTPIRPDQPGESPWSAQHPSSSTPSDQTSPARPADYATSAPWSS</sequence>
<evidence type="ECO:0000256" key="1">
    <source>
        <dbReference type="ARBA" id="ARBA00010617"/>
    </source>
</evidence>
<dbReference type="AlphaFoldDB" id="A0A1I0C8E4"/>
<accession>A0A1I0C8E4</accession>
<dbReference type="GO" id="GO:0004497">
    <property type="term" value="F:monooxygenase activity"/>
    <property type="evidence" value="ECO:0007669"/>
    <property type="project" value="InterPro"/>
</dbReference>
<comment type="similarity">
    <text evidence="1">Belongs to the cytochrome P450 family.</text>
</comment>
<organism evidence="3 4">
    <name type="scientific">Nonomuraea wenchangensis</name>
    <dbReference type="NCBI Taxonomy" id="568860"/>
    <lineage>
        <taxon>Bacteria</taxon>
        <taxon>Bacillati</taxon>
        <taxon>Actinomycetota</taxon>
        <taxon>Actinomycetes</taxon>
        <taxon>Streptosporangiales</taxon>
        <taxon>Streptosporangiaceae</taxon>
        <taxon>Nonomuraea</taxon>
    </lineage>
</organism>
<dbReference type="PANTHER" id="PTHR46696:SF1">
    <property type="entry name" value="CYTOCHROME P450 YJIB-RELATED"/>
    <property type="match status" value="1"/>
</dbReference>
<evidence type="ECO:0000313" key="3">
    <source>
        <dbReference type="EMBL" id="SET15807.1"/>
    </source>
</evidence>
<name>A0A1I0C8E4_9ACTN</name>
<feature type="region of interest" description="Disordered" evidence="2">
    <location>
        <begin position="399"/>
        <end position="441"/>
    </location>
</feature>
<dbReference type="InterPro" id="IPR017972">
    <property type="entry name" value="Cyt_P450_CS"/>
</dbReference>
<dbReference type="PROSITE" id="PS00086">
    <property type="entry name" value="CYTOCHROME_P450"/>
    <property type="match status" value="1"/>
</dbReference>
<protein>
    <submittedName>
        <fullName evidence="3">Cytochrome P450</fullName>
    </submittedName>
</protein>
<dbReference type="SUPFAM" id="SSF48264">
    <property type="entry name" value="Cytochrome P450"/>
    <property type="match status" value="1"/>
</dbReference>
<dbReference type="PRINTS" id="PR00359">
    <property type="entry name" value="BP450"/>
</dbReference>
<dbReference type="InterPro" id="IPR036396">
    <property type="entry name" value="Cyt_P450_sf"/>
</dbReference>
<feature type="compositionally biased region" description="Low complexity" evidence="2">
    <location>
        <begin position="416"/>
        <end position="427"/>
    </location>
</feature>
<dbReference type="GO" id="GO:0020037">
    <property type="term" value="F:heme binding"/>
    <property type="evidence" value="ECO:0007669"/>
    <property type="project" value="InterPro"/>
</dbReference>
<keyword evidence="4" id="KW-1185">Reference proteome</keyword>
<dbReference type="InterPro" id="IPR002397">
    <property type="entry name" value="Cyt_P450_B"/>
</dbReference>
<dbReference type="Proteomes" id="UP000199361">
    <property type="component" value="Unassembled WGS sequence"/>
</dbReference>
<reference evidence="3 4" key="1">
    <citation type="submission" date="2016-10" db="EMBL/GenBank/DDBJ databases">
        <authorList>
            <person name="de Groot N.N."/>
        </authorList>
    </citation>
    <scope>NUCLEOTIDE SEQUENCE [LARGE SCALE GENOMIC DNA]</scope>
    <source>
        <strain evidence="3 4">CGMCC 4.5598</strain>
    </source>
</reference>
<proteinExistence type="inferred from homology"/>
<gene>
    <name evidence="3" type="ORF">SAMN05421811_102221</name>
</gene>